<keyword evidence="1" id="KW-0464">Manganese</keyword>
<accession>A0A6N8EFC4</accession>
<dbReference type="GO" id="GO:0009432">
    <property type="term" value="P:SOS response"/>
    <property type="evidence" value="ECO:0007669"/>
    <property type="project" value="TreeGrafter"/>
</dbReference>
<evidence type="ECO:0000259" key="3">
    <source>
        <dbReference type="PROSITE" id="PS50975"/>
    </source>
</evidence>
<evidence type="ECO:0000313" key="4">
    <source>
        <dbReference type="EMBL" id="MTW23012.1"/>
    </source>
</evidence>
<proteinExistence type="predicted"/>
<dbReference type="GO" id="GO:0005524">
    <property type="term" value="F:ATP binding"/>
    <property type="evidence" value="ECO:0007669"/>
    <property type="project" value="UniProtKB-UniRule"/>
</dbReference>
<dbReference type="PROSITE" id="PS50975">
    <property type="entry name" value="ATP_GRASP"/>
    <property type="match status" value="1"/>
</dbReference>
<organism evidence="4 5">
    <name type="scientific">Allochromatium palmeri</name>
    <dbReference type="NCBI Taxonomy" id="231048"/>
    <lineage>
        <taxon>Bacteria</taxon>
        <taxon>Pseudomonadati</taxon>
        <taxon>Pseudomonadota</taxon>
        <taxon>Gammaproteobacteria</taxon>
        <taxon>Chromatiales</taxon>
        <taxon>Chromatiaceae</taxon>
        <taxon>Allochromatium</taxon>
    </lineage>
</organism>
<dbReference type="AlphaFoldDB" id="A0A6N8EFC4"/>
<dbReference type="PANTHER" id="PTHR21621">
    <property type="entry name" value="RIBOSOMAL PROTEIN S6 MODIFICATION PROTEIN"/>
    <property type="match status" value="1"/>
</dbReference>
<evidence type="ECO:0000313" key="5">
    <source>
        <dbReference type="Proteomes" id="UP000434044"/>
    </source>
</evidence>
<keyword evidence="2" id="KW-0067">ATP-binding</keyword>
<gene>
    <name evidence="4" type="ORF">GJ668_18345</name>
</gene>
<dbReference type="GO" id="GO:0005737">
    <property type="term" value="C:cytoplasm"/>
    <property type="evidence" value="ECO:0007669"/>
    <property type="project" value="TreeGrafter"/>
</dbReference>
<dbReference type="PANTHER" id="PTHR21621:SF0">
    <property type="entry name" value="BETA-CITRYLGLUTAMATE SYNTHASE B-RELATED"/>
    <property type="match status" value="1"/>
</dbReference>
<dbReference type="RefSeq" id="WP_155451561.1">
    <property type="nucleotide sequence ID" value="NZ_WNKT01000064.1"/>
</dbReference>
<sequence>MAIIECRRLSFESEYWRDMRQPALIAELRISRLDRSSARLLQHYEALAERILPPPGTQPRPEIALDHPVLQRIAVTALDILAAAGMPVMAGAQAVRIAAGAPGGATDWLLALPAARPGPKALPFALNWSLQLLEGIAQRRRIDIDKNREALAQRIGALKQQAPVGVNTLAFLRAAHDLRIPWRHLAQNVYQLGWGRKARWLDSSFTDETSNISSNLARDKGACLAVLRETGLPVPRHHPARTLDEALACARAIGYPVVLKPLALDGGQGVFVGLRTPEAVHKVFAEVQALSRVILVEQHIEGNDYRLQVHKGEVFWVVQRRPAYVIGDGRHSVQDLIERTNAARKTPAPADQPGERAPLPILVGSETADWLAGQGLGMASIPVVGRRVRLRGAANVSSGGTLEPVLEQAHPDNLALAATAARLLRLDLAGVDLLMPDIRRSWREGGAAICEVNAQPQLSAGLHRPVLQRLVSGDGRIPVLGVIGGSRFGALHRRLLERATAANLRLAVATEAGAWVAGEPAMHLPGALERAALGLLSDPDVDALVLAYTRSSALSESWPVDELDLLILLDGADGPSDAALRSACDRARGLCMLGDQANWTARLRALAIQHDRLDEAACLRQALAALGLDQR</sequence>
<dbReference type="EMBL" id="WNKT01000064">
    <property type="protein sequence ID" value="MTW23012.1"/>
    <property type="molecule type" value="Genomic_DNA"/>
</dbReference>
<dbReference type="Pfam" id="PF13549">
    <property type="entry name" value="ATP-grasp_5"/>
    <property type="match status" value="1"/>
</dbReference>
<feature type="domain" description="ATP-grasp" evidence="3">
    <location>
        <begin position="224"/>
        <end position="425"/>
    </location>
</feature>
<dbReference type="Proteomes" id="UP000434044">
    <property type="component" value="Unassembled WGS sequence"/>
</dbReference>
<dbReference type="GO" id="GO:0046872">
    <property type="term" value="F:metal ion binding"/>
    <property type="evidence" value="ECO:0007669"/>
    <property type="project" value="InterPro"/>
</dbReference>
<dbReference type="OrthoDB" id="9803907at2"/>
<comment type="caution">
    <text evidence="4">The sequence shown here is derived from an EMBL/GenBank/DDBJ whole genome shotgun (WGS) entry which is preliminary data.</text>
</comment>
<name>A0A6N8EFC4_9GAMM</name>
<reference evidence="4 5" key="1">
    <citation type="submission" date="2019-11" db="EMBL/GenBank/DDBJ databases">
        <title>Whole-genome sequence of the anaerobic purple sulfur bacterium Allochromatium palmeri DSM 15591.</title>
        <authorList>
            <person name="Kyndt J.A."/>
            <person name="Meyer T.E."/>
        </authorList>
    </citation>
    <scope>NUCLEOTIDE SEQUENCE [LARGE SCALE GENOMIC DNA]</scope>
    <source>
        <strain evidence="4 5">DSM 15591</strain>
    </source>
</reference>
<evidence type="ECO:0000256" key="2">
    <source>
        <dbReference type="PROSITE-ProRule" id="PRU00409"/>
    </source>
</evidence>
<keyword evidence="2" id="KW-0547">Nucleotide-binding</keyword>
<protein>
    <recommendedName>
        <fullName evidence="3">ATP-grasp domain-containing protein</fullName>
    </recommendedName>
</protein>
<dbReference type="Gene3D" id="3.30.470.20">
    <property type="entry name" value="ATP-grasp fold, B domain"/>
    <property type="match status" value="2"/>
</dbReference>
<dbReference type="GO" id="GO:0018169">
    <property type="term" value="F:ribosomal S6-glutamic acid ligase activity"/>
    <property type="evidence" value="ECO:0007669"/>
    <property type="project" value="TreeGrafter"/>
</dbReference>
<dbReference type="SUPFAM" id="SSF56059">
    <property type="entry name" value="Glutathione synthetase ATP-binding domain-like"/>
    <property type="match status" value="1"/>
</dbReference>
<keyword evidence="5" id="KW-1185">Reference proteome</keyword>
<dbReference type="InterPro" id="IPR011761">
    <property type="entry name" value="ATP-grasp"/>
</dbReference>
<evidence type="ECO:0000256" key="1">
    <source>
        <dbReference type="ARBA" id="ARBA00023211"/>
    </source>
</evidence>